<proteinExistence type="predicted"/>
<sequence>MEVQWEMTPADVVIPTDTEPIFSAKLSSESTALNAFELFVTDEVVNHIVDNTNLYAAQEGTRGWIPLTAEELKAYFGMLVLMSANPMHQFNRFAAAAP</sequence>
<gene>
    <name evidence="1" type="ORF">HPB49_004990</name>
</gene>
<reference evidence="1" key="1">
    <citation type="submission" date="2020-05" db="EMBL/GenBank/DDBJ databases">
        <title>Large-scale comparative analyses of tick genomes elucidate their genetic diversity and vector capacities.</title>
        <authorList>
            <person name="Jia N."/>
            <person name="Wang J."/>
            <person name="Shi W."/>
            <person name="Du L."/>
            <person name="Sun Y."/>
            <person name="Zhan W."/>
            <person name="Jiang J."/>
            <person name="Wang Q."/>
            <person name="Zhang B."/>
            <person name="Ji P."/>
            <person name="Sakyi L.B."/>
            <person name="Cui X."/>
            <person name="Yuan T."/>
            <person name="Jiang B."/>
            <person name="Yang W."/>
            <person name="Lam T.T.-Y."/>
            <person name="Chang Q."/>
            <person name="Ding S."/>
            <person name="Wang X."/>
            <person name="Zhu J."/>
            <person name="Ruan X."/>
            <person name="Zhao L."/>
            <person name="Wei J."/>
            <person name="Que T."/>
            <person name="Du C."/>
            <person name="Cheng J."/>
            <person name="Dai P."/>
            <person name="Han X."/>
            <person name="Huang E."/>
            <person name="Gao Y."/>
            <person name="Liu J."/>
            <person name="Shao H."/>
            <person name="Ye R."/>
            <person name="Li L."/>
            <person name="Wei W."/>
            <person name="Wang X."/>
            <person name="Wang C."/>
            <person name="Yang T."/>
            <person name="Huo Q."/>
            <person name="Li W."/>
            <person name="Guo W."/>
            <person name="Chen H."/>
            <person name="Zhou L."/>
            <person name="Ni X."/>
            <person name="Tian J."/>
            <person name="Zhou Y."/>
            <person name="Sheng Y."/>
            <person name="Liu T."/>
            <person name="Pan Y."/>
            <person name="Xia L."/>
            <person name="Li J."/>
            <person name="Zhao F."/>
            <person name="Cao W."/>
        </authorList>
    </citation>
    <scope>NUCLEOTIDE SEQUENCE</scope>
    <source>
        <strain evidence="1">Dsil-2018</strain>
    </source>
</reference>
<protein>
    <submittedName>
        <fullName evidence="1">Uncharacterized protein</fullName>
    </submittedName>
</protein>
<accession>A0ACB8CVJ9</accession>
<dbReference type="EMBL" id="CM023473">
    <property type="protein sequence ID" value="KAH7953131.1"/>
    <property type="molecule type" value="Genomic_DNA"/>
</dbReference>
<name>A0ACB8CVJ9_DERSI</name>
<comment type="caution">
    <text evidence="1">The sequence shown here is derived from an EMBL/GenBank/DDBJ whole genome shotgun (WGS) entry which is preliminary data.</text>
</comment>
<keyword evidence="2" id="KW-1185">Reference proteome</keyword>
<dbReference type="Proteomes" id="UP000821865">
    <property type="component" value="Chromosome 4"/>
</dbReference>
<evidence type="ECO:0000313" key="2">
    <source>
        <dbReference type="Proteomes" id="UP000821865"/>
    </source>
</evidence>
<evidence type="ECO:0000313" key="1">
    <source>
        <dbReference type="EMBL" id="KAH7953131.1"/>
    </source>
</evidence>
<organism evidence="1 2">
    <name type="scientific">Dermacentor silvarum</name>
    <name type="common">Tick</name>
    <dbReference type="NCBI Taxonomy" id="543639"/>
    <lineage>
        <taxon>Eukaryota</taxon>
        <taxon>Metazoa</taxon>
        <taxon>Ecdysozoa</taxon>
        <taxon>Arthropoda</taxon>
        <taxon>Chelicerata</taxon>
        <taxon>Arachnida</taxon>
        <taxon>Acari</taxon>
        <taxon>Parasitiformes</taxon>
        <taxon>Ixodida</taxon>
        <taxon>Ixodoidea</taxon>
        <taxon>Ixodidae</taxon>
        <taxon>Rhipicephalinae</taxon>
        <taxon>Dermacentor</taxon>
    </lineage>
</organism>